<gene>
    <name evidence="1" type="ORF">CKAN_02001900</name>
</gene>
<dbReference type="AlphaFoldDB" id="A0A443PJF8"/>
<name>A0A443PJF8_9MAGN</name>
<keyword evidence="2" id="KW-1185">Reference proteome</keyword>
<protein>
    <submittedName>
        <fullName evidence="1">Serine/threonine-protein phosphatase 7 long form</fullName>
    </submittedName>
</protein>
<dbReference type="Proteomes" id="UP000283530">
    <property type="component" value="Unassembled WGS sequence"/>
</dbReference>
<sequence length="140" mass="15726">MTVSLKQVDRVVRAYVFYRLEDVSGILCISEESKGQEMTSKMILMAEFNPGPLDRCILQEQDDHISEVIWSGRRDGGPRQTLSIWLVEKQKITLEDVAYIYGLPINGRVVTGRTFSSPTTVSESCWVNILNKAGIAMVVT</sequence>
<organism evidence="1 2">
    <name type="scientific">Cinnamomum micranthum f. kanehirae</name>
    <dbReference type="NCBI Taxonomy" id="337451"/>
    <lineage>
        <taxon>Eukaryota</taxon>
        <taxon>Viridiplantae</taxon>
        <taxon>Streptophyta</taxon>
        <taxon>Embryophyta</taxon>
        <taxon>Tracheophyta</taxon>
        <taxon>Spermatophyta</taxon>
        <taxon>Magnoliopsida</taxon>
        <taxon>Magnoliidae</taxon>
        <taxon>Laurales</taxon>
        <taxon>Lauraceae</taxon>
        <taxon>Cinnamomum</taxon>
    </lineage>
</organism>
<evidence type="ECO:0000313" key="1">
    <source>
        <dbReference type="EMBL" id="RWR90891.1"/>
    </source>
</evidence>
<comment type="caution">
    <text evidence="1">The sequence shown here is derived from an EMBL/GenBank/DDBJ whole genome shotgun (WGS) entry which is preliminary data.</text>
</comment>
<accession>A0A443PJF8</accession>
<evidence type="ECO:0000313" key="2">
    <source>
        <dbReference type="Proteomes" id="UP000283530"/>
    </source>
</evidence>
<proteinExistence type="predicted"/>
<reference evidence="1 2" key="1">
    <citation type="journal article" date="2019" name="Nat. Plants">
        <title>Stout camphor tree genome fills gaps in understanding of flowering plant genome evolution.</title>
        <authorList>
            <person name="Chaw S.M."/>
            <person name="Liu Y.C."/>
            <person name="Wu Y.W."/>
            <person name="Wang H.Y."/>
            <person name="Lin C.I."/>
            <person name="Wu C.S."/>
            <person name="Ke H.M."/>
            <person name="Chang L.Y."/>
            <person name="Hsu C.Y."/>
            <person name="Yang H.T."/>
            <person name="Sudianto E."/>
            <person name="Hsu M.H."/>
            <person name="Wu K.P."/>
            <person name="Wang L.N."/>
            <person name="Leebens-Mack J.H."/>
            <person name="Tsai I.J."/>
        </authorList>
    </citation>
    <scope>NUCLEOTIDE SEQUENCE [LARGE SCALE GENOMIC DNA]</scope>
    <source>
        <strain evidence="2">cv. Chaw 1501</strain>
        <tissue evidence="1">Young leaves</tissue>
    </source>
</reference>
<dbReference type="EMBL" id="QPKB01000008">
    <property type="protein sequence ID" value="RWR90891.1"/>
    <property type="molecule type" value="Genomic_DNA"/>
</dbReference>